<keyword evidence="3" id="KW-0479">Metal-binding</keyword>
<dbReference type="CDD" id="cd18887">
    <property type="entry name" value="NUDIX_UGPPase_Nudt14"/>
    <property type="match status" value="1"/>
</dbReference>
<dbReference type="Proteomes" id="UP000251135">
    <property type="component" value="Unassembled WGS sequence"/>
</dbReference>
<dbReference type="InterPro" id="IPR015797">
    <property type="entry name" value="NUDIX_hydrolase-like_dom_sf"/>
</dbReference>
<sequence>MINVIENLEISELKDTKFIHPIKVTFNQNGKDKTWEAVRSHNSVAILLYHIEKKAFLLVKQFRVPIFLNDNSKTFTYELCAGLVDKDKSLEEIAQEEIDEECGYHVKIDDILKITSFYTNVGISGACQYLFFAKIDESMKIHDGGGINDEQIEVMFLPIEQGEEFIFDESKAKTPGLMFSFYWFFKNIEKLGVK</sequence>
<keyword evidence="3" id="KW-0460">Magnesium</keyword>
<dbReference type="PANTHER" id="PTHR11839:SF15">
    <property type="entry name" value="URIDINE DIPHOSPHATE GLUCOSE PYROPHOSPHATASE NUDT14"/>
    <property type="match status" value="1"/>
</dbReference>
<dbReference type="RefSeq" id="WP_108559676.1">
    <property type="nucleotide sequence ID" value="NZ_MUXE01000012.1"/>
</dbReference>
<evidence type="ECO:0000313" key="7">
    <source>
        <dbReference type="Proteomes" id="UP000251135"/>
    </source>
</evidence>
<dbReference type="PANTHER" id="PTHR11839">
    <property type="entry name" value="UDP/ADP-SUGAR PYROPHOSPHATASE"/>
    <property type="match status" value="1"/>
</dbReference>
<comment type="cofactor">
    <cofactor evidence="1 3">
        <name>Mg(2+)</name>
        <dbReference type="ChEBI" id="CHEBI:18420"/>
    </cofactor>
</comment>
<feature type="binding site" evidence="3">
    <location>
        <position position="81"/>
    </location>
    <ligand>
        <name>Mg(2+)</name>
        <dbReference type="ChEBI" id="CHEBI:18420"/>
        <label>1</label>
    </ligand>
</feature>
<dbReference type="GO" id="GO:0008768">
    <property type="term" value="F:UDP-sugar diphosphatase activity"/>
    <property type="evidence" value="ECO:0007669"/>
    <property type="project" value="TreeGrafter"/>
</dbReference>
<evidence type="ECO:0000256" key="1">
    <source>
        <dbReference type="ARBA" id="ARBA00001946"/>
    </source>
</evidence>
<proteinExistence type="predicted"/>
<keyword evidence="2 6" id="KW-0378">Hydrolase</keyword>
<dbReference type="GO" id="GO:0046872">
    <property type="term" value="F:metal ion binding"/>
    <property type="evidence" value="ECO:0007669"/>
    <property type="project" value="UniProtKB-KW"/>
</dbReference>
<dbReference type="OrthoDB" id="5360793at2"/>
<protein>
    <submittedName>
        <fullName evidence="6">NUDIX hydrolase</fullName>
    </submittedName>
</protein>
<feature type="domain" description="Nudix hydrolase" evidence="5">
    <location>
        <begin position="39"/>
        <end position="179"/>
    </location>
</feature>
<dbReference type="Pfam" id="PF00293">
    <property type="entry name" value="NUDIX"/>
    <property type="match status" value="1"/>
</dbReference>
<dbReference type="Gene3D" id="3.90.79.10">
    <property type="entry name" value="Nucleoside Triphosphate Pyrophosphohydrolase"/>
    <property type="match status" value="1"/>
</dbReference>
<dbReference type="GO" id="GO:0019693">
    <property type="term" value="P:ribose phosphate metabolic process"/>
    <property type="evidence" value="ECO:0007669"/>
    <property type="project" value="TreeGrafter"/>
</dbReference>
<organism evidence="6 7">
    <name type="scientific">Arcobacter caeni</name>
    <dbReference type="NCBI Taxonomy" id="1912877"/>
    <lineage>
        <taxon>Bacteria</taxon>
        <taxon>Pseudomonadati</taxon>
        <taxon>Campylobacterota</taxon>
        <taxon>Epsilonproteobacteria</taxon>
        <taxon>Campylobacterales</taxon>
        <taxon>Arcobacteraceae</taxon>
        <taxon>Arcobacter</taxon>
    </lineage>
</organism>
<dbReference type="NCBIfam" id="TIGR00052">
    <property type="entry name" value="nudix-type nucleoside diphosphatase, YffH/AdpP family"/>
    <property type="match status" value="1"/>
</dbReference>
<dbReference type="PROSITE" id="PS51462">
    <property type="entry name" value="NUDIX"/>
    <property type="match status" value="1"/>
</dbReference>
<dbReference type="InterPro" id="IPR000086">
    <property type="entry name" value="NUDIX_hydrolase_dom"/>
</dbReference>
<dbReference type="SUPFAM" id="SSF55811">
    <property type="entry name" value="Nudix"/>
    <property type="match status" value="1"/>
</dbReference>
<reference evidence="6 7" key="1">
    <citation type="submission" date="2017-02" db="EMBL/GenBank/DDBJ databases">
        <title>Arcobacter caeni sp. nov, a new Arcobacter species isolated from reclaimed water.</title>
        <authorList>
            <person name="Figueras M.J."/>
            <person name="Perez-Cataluna A."/>
            <person name="Salas-Masso N."/>
        </authorList>
    </citation>
    <scope>NUCLEOTIDE SEQUENCE [LARGE SCALE GENOMIC DNA]</scope>
    <source>
        <strain evidence="6 7">RW17-10</strain>
    </source>
</reference>
<gene>
    <name evidence="6" type="ORF">B0174_08495</name>
</gene>
<feature type="binding site" evidence="3">
    <location>
        <position position="101"/>
    </location>
    <ligand>
        <name>Mg(2+)</name>
        <dbReference type="ChEBI" id="CHEBI:18420"/>
        <label>1</label>
    </ligand>
</feature>
<dbReference type="GO" id="GO:0006753">
    <property type="term" value="P:nucleoside phosphate metabolic process"/>
    <property type="evidence" value="ECO:0007669"/>
    <property type="project" value="TreeGrafter"/>
</dbReference>
<evidence type="ECO:0000256" key="2">
    <source>
        <dbReference type="ARBA" id="ARBA00022801"/>
    </source>
</evidence>
<evidence type="ECO:0000313" key="6">
    <source>
        <dbReference type="EMBL" id="PUE63883.1"/>
    </source>
</evidence>
<dbReference type="EMBL" id="MUXE01000012">
    <property type="protein sequence ID" value="PUE63883.1"/>
    <property type="molecule type" value="Genomic_DNA"/>
</dbReference>
<dbReference type="InterPro" id="IPR004385">
    <property type="entry name" value="NDP_pyrophosphatase"/>
</dbReference>
<keyword evidence="7" id="KW-1185">Reference proteome</keyword>
<evidence type="ECO:0000259" key="5">
    <source>
        <dbReference type="PROSITE" id="PS51462"/>
    </source>
</evidence>
<feature type="binding site" evidence="3">
    <location>
        <position position="97"/>
    </location>
    <ligand>
        <name>Mg(2+)</name>
        <dbReference type="ChEBI" id="CHEBI:18420"/>
        <label>1</label>
    </ligand>
</feature>
<name>A0A363CXZ9_9BACT</name>
<accession>A0A363CXZ9</accession>
<comment type="caution">
    <text evidence="6">The sequence shown here is derived from an EMBL/GenBank/DDBJ whole genome shotgun (WGS) entry which is preliminary data.</text>
</comment>
<feature type="short sequence motif" description="Nudix box" evidence="4">
    <location>
        <begin position="82"/>
        <end position="104"/>
    </location>
</feature>
<evidence type="ECO:0000256" key="4">
    <source>
        <dbReference type="PIRSR" id="PIRSR604385-3"/>
    </source>
</evidence>
<feature type="binding site" evidence="3">
    <location>
        <position position="150"/>
    </location>
    <ligand>
        <name>Mg(2+)</name>
        <dbReference type="ChEBI" id="CHEBI:18420"/>
        <label>1</label>
    </ligand>
</feature>
<evidence type="ECO:0000256" key="3">
    <source>
        <dbReference type="PIRSR" id="PIRSR604385-2"/>
    </source>
</evidence>
<dbReference type="AlphaFoldDB" id="A0A363CXZ9"/>